<dbReference type="GeneID" id="18873114"/>
<evidence type="ECO:0000256" key="1">
    <source>
        <dbReference type="ARBA" id="ARBA00023002"/>
    </source>
</evidence>
<dbReference type="RefSeq" id="XP_007374031.1">
    <property type="nucleotide sequence ID" value="XM_007373969.1"/>
</dbReference>
<dbReference type="STRING" id="619300.G3AIH7"/>
<dbReference type="PANTHER" id="PTHR10366:SF564">
    <property type="entry name" value="STEROL-4-ALPHA-CARBOXYLATE 3-DEHYDROGENASE, DECARBOXYLATING"/>
    <property type="match status" value="1"/>
</dbReference>
<dbReference type="eggNOG" id="KOG1502">
    <property type="taxonomic scope" value="Eukaryota"/>
</dbReference>
<proteinExistence type="inferred from homology"/>
<dbReference type="HOGENOM" id="CLU_007383_9_2_1"/>
<name>G3AIH7_SPAPN</name>
<evidence type="ECO:0000313" key="4">
    <source>
        <dbReference type="EMBL" id="EGW34447.1"/>
    </source>
</evidence>
<evidence type="ECO:0000313" key="5">
    <source>
        <dbReference type="Proteomes" id="UP000000709"/>
    </source>
</evidence>
<comment type="similarity">
    <text evidence="2">Belongs to the NAD(P)-dependent epimerase/dehydratase family. Dihydroflavonol-4-reductase subfamily.</text>
</comment>
<dbReference type="InterPro" id="IPR036291">
    <property type="entry name" value="NAD(P)-bd_dom_sf"/>
</dbReference>
<keyword evidence="5" id="KW-1185">Reference proteome</keyword>
<dbReference type="PANTHER" id="PTHR10366">
    <property type="entry name" value="NAD DEPENDENT EPIMERASE/DEHYDRATASE"/>
    <property type="match status" value="1"/>
</dbReference>
<dbReference type="OMA" id="IASCMNE"/>
<dbReference type="KEGG" id="spaa:SPAPADRAFT_59875"/>
<protein>
    <recommendedName>
        <fullName evidence="3">NAD-dependent epimerase/dehydratase domain-containing protein</fullName>
    </recommendedName>
</protein>
<gene>
    <name evidence="4" type="ORF">SPAPADRAFT_59875</name>
</gene>
<dbReference type="Gene3D" id="3.40.50.720">
    <property type="entry name" value="NAD(P)-binding Rossmann-like Domain"/>
    <property type="match status" value="1"/>
</dbReference>
<sequence length="347" mass="38168">MSATASTTANTAATGTNATVFVAGATGFIGKHVVKQLLEQNYYVVGSVRSKEKGDALTVLLANPNFNYEIVEEIEEKGAFDLALKKFPNVSVFIDAATPLPIGVNYDKQLIKRSSKGIEHILHSIKEYGVNVRRVVMTSSIAACMNFEQANNPAYVVDPTKWNPDSHHAGKDTPVTAYFYAKAAAEKAAWDFVQKKKCNFTLTTILPGYTFGPHAFDTNVSDVLNTSTEIINKIAGLSPNDYIPNFGGLFVDVRDVARAHILAFEKPPAAEKRLILVSEEFSAQTIVNILHKFYPALQLPVGEPNKPLLGLKFNNEETRKILAFELVPLETSIKDTFDQIFRARGIL</sequence>
<accession>G3AIH7</accession>
<reference evidence="4 5" key="1">
    <citation type="journal article" date="2011" name="Proc. Natl. Acad. Sci. U.S.A.">
        <title>Comparative genomics of xylose-fermenting fungi for enhanced biofuel production.</title>
        <authorList>
            <person name="Wohlbach D.J."/>
            <person name="Kuo A."/>
            <person name="Sato T.K."/>
            <person name="Potts K.M."/>
            <person name="Salamov A.A."/>
            <person name="LaButti K.M."/>
            <person name="Sun H."/>
            <person name="Clum A."/>
            <person name="Pangilinan J.L."/>
            <person name="Lindquist E.A."/>
            <person name="Lucas S."/>
            <person name="Lapidus A."/>
            <person name="Jin M."/>
            <person name="Gunawan C."/>
            <person name="Balan V."/>
            <person name="Dale B.E."/>
            <person name="Jeffries T.W."/>
            <person name="Zinkel R."/>
            <person name="Barry K.W."/>
            <person name="Grigoriev I.V."/>
            <person name="Gasch A.P."/>
        </authorList>
    </citation>
    <scope>NUCLEOTIDE SEQUENCE [LARGE SCALE GENOMIC DNA]</scope>
    <source>
        <strain evidence="5">NRRL Y-27907 / 11-Y1</strain>
    </source>
</reference>
<dbReference type="EMBL" id="GL996500">
    <property type="protein sequence ID" value="EGW34447.1"/>
    <property type="molecule type" value="Genomic_DNA"/>
</dbReference>
<dbReference type="InParanoid" id="G3AIH7"/>
<dbReference type="SUPFAM" id="SSF51735">
    <property type="entry name" value="NAD(P)-binding Rossmann-fold domains"/>
    <property type="match status" value="1"/>
</dbReference>
<dbReference type="Proteomes" id="UP000000709">
    <property type="component" value="Unassembled WGS sequence"/>
</dbReference>
<evidence type="ECO:0000256" key="2">
    <source>
        <dbReference type="ARBA" id="ARBA00023445"/>
    </source>
</evidence>
<evidence type="ECO:0000259" key="3">
    <source>
        <dbReference type="Pfam" id="PF01370"/>
    </source>
</evidence>
<organism evidence="5">
    <name type="scientific">Spathaspora passalidarum (strain NRRL Y-27907 / 11-Y1)</name>
    <dbReference type="NCBI Taxonomy" id="619300"/>
    <lineage>
        <taxon>Eukaryota</taxon>
        <taxon>Fungi</taxon>
        <taxon>Dikarya</taxon>
        <taxon>Ascomycota</taxon>
        <taxon>Saccharomycotina</taxon>
        <taxon>Pichiomycetes</taxon>
        <taxon>Debaryomycetaceae</taxon>
        <taxon>Spathaspora</taxon>
    </lineage>
</organism>
<dbReference type="OrthoDB" id="2735536at2759"/>
<dbReference type="InterPro" id="IPR001509">
    <property type="entry name" value="Epimerase_deHydtase"/>
</dbReference>
<dbReference type="AlphaFoldDB" id="G3AIH7"/>
<feature type="domain" description="NAD-dependent epimerase/dehydratase" evidence="3">
    <location>
        <begin position="20"/>
        <end position="271"/>
    </location>
</feature>
<keyword evidence="1" id="KW-0560">Oxidoreductase</keyword>
<dbReference type="InterPro" id="IPR050425">
    <property type="entry name" value="NAD(P)_dehydrat-like"/>
</dbReference>
<dbReference type="Pfam" id="PF01370">
    <property type="entry name" value="Epimerase"/>
    <property type="match status" value="1"/>
</dbReference>
<dbReference type="GO" id="GO:0016616">
    <property type="term" value="F:oxidoreductase activity, acting on the CH-OH group of donors, NAD or NADP as acceptor"/>
    <property type="evidence" value="ECO:0007669"/>
    <property type="project" value="TreeGrafter"/>
</dbReference>